<dbReference type="AlphaFoldDB" id="A0A062U5Z9"/>
<comment type="caution">
    <text evidence="4">The sequence shown here is derived from an EMBL/GenBank/DDBJ whole genome shotgun (WGS) entry which is preliminary data.</text>
</comment>
<dbReference type="InterPro" id="IPR036736">
    <property type="entry name" value="ACP-like_sf"/>
</dbReference>
<dbReference type="PROSITE" id="PS00012">
    <property type="entry name" value="PHOSPHOPANTETHEINE"/>
    <property type="match status" value="1"/>
</dbReference>
<dbReference type="GO" id="GO:0043041">
    <property type="term" value="P:amino acid activation for nonribosomal peptide biosynthetic process"/>
    <property type="evidence" value="ECO:0007669"/>
    <property type="project" value="TreeGrafter"/>
</dbReference>
<dbReference type="Gene3D" id="3.30.559.30">
    <property type="entry name" value="Nonribosomal peptide synthetase, condensation domain"/>
    <property type="match status" value="1"/>
</dbReference>
<dbReference type="InterPro" id="IPR009081">
    <property type="entry name" value="PP-bd_ACP"/>
</dbReference>
<dbReference type="Proteomes" id="UP000249123">
    <property type="component" value="Unassembled WGS sequence"/>
</dbReference>
<organism evidence="4 5">
    <name type="scientific">Hyphomonas pacifica</name>
    <dbReference type="NCBI Taxonomy" id="1280941"/>
    <lineage>
        <taxon>Bacteria</taxon>
        <taxon>Pseudomonadati</taxon>
        <taxon>Pseudomonadota</taxon>
        <taxon>Alphaproteobacteria</taxon>
        <taxon>Hyphomonadales</taxon>
        <taxon>Hyphomonadaceae</taxon>
        <taxon>Hyphomonas</taxon>
    </lineage>
</organism>
<sequence>MTAAELLSELRAKGIEVSPGDGKLRVNAPSGALTPSLRESITANKQALLDLLLSPDLDEIPLERVSRQDALPLSHFQERLWLLQQLDRQGTEYNLVTVWPMGAGVDAGRLDIAIRKVLSRHEILHTAYRRDGDVLKAVLLQADAVHIDREDLSSLSESEQNAHLDQEVARQTALPFDLELGGAFRTIVYDLGGRGSAILVAAHHIIVDHWSMSLLKQELQSSLDDDAYPYHAAEVQYTDYSVWARKVEQTHSMSAALDWWGEYLASPPELCAFDADMAPSMQGTGASVSFMWDETLSSGLGNFAQSESATVYMCLVAACAAMLNRQTGQEDILIGTAVGARYRPEFETIIGPFVNSIALRLQVDQKVSFRALVAQAREAVLETSSRAEVPFEAVIERVQPTRNLSRSLLFQTAVVMQNAWEGQSEAIHGGGAIHDLTWFIRPLEGRFVGSMEYRSDIYSQQTIQGLLIRLEAFLRGAIASPDRPIGEIPVYVGDERQHLIEAFNPPASEYDHSPVAAQFARMASQYLSRPAVTFAGETFSYGLLNARVNQVAHRLIDMGIGKGDIVGVCVQRGHGLLESLLGVHRAGAAYLPLDPDFPQGRLEYQLSDSGAKALLAEASFSEKLDLPEGLLTLDLQQDADALAACPDHEPDVQVLPEDISHLIYTSGSTGRPKGVIIRHGSVSNAFSSLRREPGIGAEDVVAATTTASFDIAGVELLLPLTVGAHIQILSREIATDGKALAKALDACCATIAQATPSAWRMLVEAGWQGGPHIRAITGGEPLTRDLADKLLSRVGSLWNGYGPTETTIYSSGCFISPDGEGISIGKPLSNTRIYVLDANDEIAPVGMRGEICIAGDGVAVGYHDMPAETETKFRPDHFAASADGAGLYYRTGDVGRWSSDGRLYHLGRRDHQVKIRGLRIELGEVESILLASPAIRQAVVIVSEAGEGDQRLVAYVVFEPGSEMTASEVRRLARDRLPNYMVPSVIVELTALPMTPNGKVDRKALPDPYSQAMQRMVRIPPAQGFEADLAAIWKDLLQVQEIGAEDNFFDLGGHSILTLRVVARVEEMLGLSLDPRLMFFQNLRQIAAQLRRDSEGEG</sequence>
<protein>
    <submittedName>
        <fullName evidence="4">Uncharacterized protein</fullName>
    </submittedName>
</protein>
<evidence type="ECO:0000256" key="2">
    <source>
        <dbReference type="ARBA" id="ARBA00022450"/>
    </source>
</evidence>
<dbReference type="InterPro" id="IPR020845">
    <property type="entry name" value="AMP-binding_CS"/>
</dbReference>
<dbReference type="Gene3D" id="1.10.1200.10">
    <property type="entry name" value="ACP-like"/>
    <property type="match status" value="1"/>
</dbReference>
<dbReference type="EMBL" id="AWFB01000012">
    <property type="protein sequence ID" value="RAN34254.1"/>
    <property type="molecule type" value="Genomic_DNA"/>
</dbReference>
<dbReference type="InterPro" id="IPR001242">
    <property type="entry name" value="Condensation_dom"/>
</dbReference>
<dbReference type="Pfam" id="PF18563">
    <property type="entry name" value="TubC_N"/>
    <property type="match status" value="1"/>
</dbReference>
<evidence type="ECO:0000256" key="3">
    <source>
        <dbReference type="ARBA" id="ARBA00022553"/>
    </source>
</evidence>
<dbReference type="InterPro" id="IPR023213">
    <property type="entry name" value="CAT-like_dom_sf"/>
</dbReference>
<dbReference type="InterPro" id="IPR010071">
    <property type="entry name" value="AA_adenyl_dom"/>
</dbReference>
<dbReference type="InterPro" id="IPR025110">
    <property type="entry name" value="AMP-bd_C"/>
</dbReference>
<dbReference type="InterPro" id="IPR044894">
    <property type="entry name" value="TubC_N_sf"/>
</dbReference>
<name>A0A062U5Z9_9PROT</name>
<dbReference type="eggNOG" id="COG1020">
    <property type="taxonomic scope" value="Bacteria"/>
</dbReference>
<dbReference type="InterPro" id="IPR006162">
    <property type="entry name" value="Ppantetheine_attach_site"/>
</dbReference>
<dbReference type="PROSITE" id="PS50075">
    <property type="entry name" value="CARRIER"/>
    <property type="match status" value="1"/>
</dbReference>
<dbReference type="SUPFAM" id="SSF47336">
    <property type="entry name" value="ACP-like"/>
    <property type="match status" value="1"/>
</dbReference>
<evidence type="ECO:0000256" key="1">
    <source>
        <dbReference type="ARBA" id="ARBA00001957"/>
    </source>
</evidence>
<dbReference type="OrthoDB" id="9803968at2"/>
<dbReference type="PANTHER" id="PTHR45527:SF1">
    <property type="entry name" value="FATTY ACID SYNTHASE"/>
    <property type="match status" value="1"/>
</dbReference>
<dbReference type="SUPFAM" id="SSF56801">
    <property type="entry name" value="Acetyl-CoA synthetase-like"/>
    <property type="match status" value="1"/>
</dbReference>
<dbReference type="Pfam" id="PF00668">
    <property type="entry name" value="Condensation"/>
    <property type="match status" value="1"/>
</dbReference>
<dbReference type="Pfam" id="PF00501">
    <property type="entry name" value="AMP-binding"/>
    <property type="match status" value="1"/>
</dbReference>
<dbReference type="STRING" id="1280941.HY2_01135"/>
<dbReference type="Gene3D" id="1.10.10.1830">
    <property type="entry name" value="Non-ribosomal peptide synthase, adenylation domain"/>
    <property type="match status" value="1"/>
</dbReference>
<keyword evidence="3" id="KW-0597">Phosphoprotein</keyword>
<dbReference type="FunFam" id="3.40.50.980:FF:000001">
    <property type="entry name" value="Non-ribosomal peptide synthetase"/>
    <property type="match status" value="1"/>
</dbReference>
<dbReference type="InterPro" id="IPR045851">
    <property type="entry name" value="AMP-bd_C_sf"/>
</dbReference>
<accession>A0A062U5Z9</accession>
<dbReference type="Pfam" id="PF00550">
    <property type="entry name" value="PP-binding"/>
    <property type="match status" value="1"/>
</dbReference>
<dbReference type="Gene3D" id="2.30.38.10">
    <property type="entry name" value="Luciferase, Domain 3"/>
    <property type="match status" value="1"/>
</dbReference>
<gene>
    <name evidence="4" type="ORF">HY3_01220</name>
</gene>
<proteinExistence type="predicted"/>
<dbReference type="InterPro" id="IPR000873">
    <property type="entry name" value="AMP-dep_synth/lig_dom"/>
</dbReference>
<dbReference type="GO" id="GO:0031177">
    <property type="term" value="F:phosphopantetheine binding"/>
    <property type="evidence" value="ECO:0007669"/>
    <property type="project" value="TreeGrafter"/>
</dbReference>
<comment type="cofactor">
    <cofactor evidence="1">
        <name>pantetheine 4'-phosphate</name>
        <dbReference type="ChEBI" id="CHEBI:47942"/>
    </cofactor>
</comment>
<dbReference type="SUPFAM" id="SSF52777">
    <property type="entry name" value="CoA-dependent acyltransferases"/>
    <property type="match status" value="2"/>
</dbReference>
<dbReference type="FunFam" id="3.30.300.30:FF:000010">
    <property type="entry name" value="Enterobactin synthetase component F"/>
    <property type="match status" value="1"/>
</dbReference>
<dbReference type="GO" id="GO:0003824">
    <property type="term" value="F:catalytic activity"/>
    <property type="evidence" value="ECO:0007669"/>
    <property type="project" value="InterPro"/>
</dbReference>
<dbReference type="PANTHER" id="PTHR45527">
    <property type="entry name" value="NONRIBOSOMAL PEPTIDE SYNTHETASE"/>
    <property type="match status" value="1"/>
</dbReference>
<keyword evidence="5" id="KW-1185">Reference proteome</keyword>
<keyword evidence="2" id="KW-0596">Phosphopantetheine</keyword>
<dbReference type="Pfam" id="PF13193">
    <property type="entry name" value="AMP-binding_C"/>
    <property type="match status" value="1"/>
</dbReference>
<dbReference type="GO" id="GO:0005737">
    <property type="term" value="C:cytoplasm"/>
    <property type="evidence" value="ECO:0007669"/>
    <property type="project" value="TreeGrafter"/>
</dbReference>
<dbReference type="Gene3D" id="3.30.559.10">
    <property type="entry name" value="Chloramphenicol acetyltransferase-like domain"/>
    <property type="match status" value="1"/>
</dbReference>
<reference evidence="4 5" key="1">
    <citation type="submission" date="2013-04" db="EMBL/GenBank/DDBJ databases">
        <title>Hyphomonas sp. T24B3 Genome Sequencing.</title>
        <authorList>
            <person name="Lai Q."/>
            <person name="Shao Z."/>
        </authorList>
    </citation>
    <scope>NUCLEOTIDE SEQUENCE [LARGE SCALE GENOMIC DNA]</scope>
    <source>
        <strain evidence="4 5">T24B3</strain>
    </source>
</reference>
<dbReference type="Gene3D" id="3.30.300.30">
    <property type="match status" value="1"/>
</dbReference>
<dbReference type="PROSITE" id="PS00455">
    <property type="entry name" value="AMP_BINDING"/>
    <property type="match status" value="1"/>
</dbReference>
<dbReference type="InterPro" id="IPR041464">
    <property type="entry name" value="TubC_N"/>
</dbReference>
<dbReference type="NCBIfam" id="TIGR01733">
    <property type="entry name" value="AA-adenyl-dom"/>
    <property type="match status" value="1"/>
</dbReference>
<dbReference type="Gene3D" id="3.40.50.980">
    <property type="match status" value="2"/>
</dbReference>
<evidence type="ECO:0000313" key="4">
    <source>
        <dbReference type="EMBL" id="RAN34254.1"/>
    </source>
</evidence>
<dbReference type="RefSeq" id="WP_034825356.1">
    <property type="nucleotide sequence ID" value="NZ_AWFA01000012.1"/>
</dbReference>
<evidence type="ECO:0000313" key="5">
    <source>
        <dbReference type="Proteomes" id="UP000249123"/>
    </source>
</evidence>
<dbReference type="CDD" id="cd19531">
    <property type="entry name" value="LCL_NRPS-like"/>
    <property type="match status" value="1"/>
</dbReference>
<dbReference type="GO" id="GO:0044550">
    <property type="term" value="P:secondary metabolite biosynthetic process"/>
    <property type="evidence" value="ECO:0007669"/>
    <property type="project" value="TreeGrafter"/>
</dbReference>